<proteinExistence type="inferred from homology"/>
<feature type="coiled-coil region" evidence="3">
    <location>
        <begin position="315"/>
        <end position="353"/>
    </location>
</feature>
<evidence type="ECO:0000256" key="2">
    <source>
        <dbReference type="ARBA" id="ARBA00022801"/>
    </source>
</evidence>
<dbReference type="Gene3D" id="2.60.40.10">
    <property type="entry name" value="Immunoglobulins"/>
    <property type="match status" value="1"/>
</dbReference>
<name>A0A516X7W3_9ACTN</name>
<keyword evidence="6" id="KW-1185">Reference proteome</keyword>
<dbReference type="SUPFAM" id="SSF51445">
    <property type="entry name" value="(Trans)glycosidases"/>
    <property type="match status" value="1"/>
</dbReference>
<evidence type="ECO:0000256" key="3">
    <source>
        <dbReference type="SAM" id="Coils"/>
    </source>
</evidence>
<dbReference type="Gene3D" id="3.40.50.1700">
    <property type="entry name" value="Glycoside hydrolase family 3 C-terminal domain"/>
    <property type="match status" value="1"/>
</dbReference>
<accession>A0A516X7W3</accession>
<evidence type="ECO:0000313" key="5">
    <source>
        <dbReference type="EMBL" id="QDQ99113.1"/>
    </source>
</evidence>
<dbReference type="PANTHER" id="PTHR42715">
    <property type="entry name" value="BETA-GLUCOSIDASE"/>
    <property type="match status" value="1"/>
</dbReference>
<comment type="similarity">
    <text evidence="1">Belongs to the glycosyl hydrolase 3 family.</text>
</comment>
<dbReference type="Gene3D" id="2.60.120.260">
    <property type="entry name" value="Galactose-binding domain-like"/>
    <property type="match status" value="1"/>
</dbReference>
<evidence type="ECO:0000259" key="4">
    <source>
        <dbReference type="PROSITE" id="PS51820"/>
    </source>
</evidence>
<dbReference type="InterPro" id="IPR037524">
    <property type="entry name" value="PA14/GLEYA"/>
</dbReference>
<evidence type="ECO:0000313" key="6">
    <source>
        <dbReference type="Proteomes" id="UP000317344"/>
    </source>
</evidence>
<gene>
    <name evidence="5" type="ORF">FO059_06750</name>
</gene>
<dbReference type="SMART" id="SM01217">
    <property type="entry name" value="Fn3_like"/>
    <property type="match status" value="1"/>
</dbReference>
<dbReference type="Pfam" id="PF14310">
    <property type="entry name" value="Fn3-like"/>
    <property type="match status" value="1"/>
</dbReference>
<dbReference type="InterPro" id="IPR026891">
    <property type="entry name" value="Fn3-like"/>
</dbReference>
<dbReference type="Proteomes" id="UP000317344">
    <property type="component" value="Chromosome"/>
</dbReference>
<dbReference type="GO" id="GO:0005975">
    <property type="term" value="P:carbohydrate metabolic process"/>
    <property type="evidence" value="ECO:0007669"/>
    <property type="project" value="InterPro"/>
</dbReference>
<feature type="domain" description="PA14" evidence="4">
    <location>
        <begin position="439"/>
        <end position="587"/>
    </location>
</feature>
<dbReference type="Gene3D" id="3.20.20.300">
    <property type="entry name" value="Glycoside hydrolase, family 3, N-terminal domain"/>
    <property type="match status" value="1"/>
</dbReference>
<keyword evidence="3" id="KW-0175">Coiled coil</keyword>
<dbReference type="InterPro" id="IPR002772">
    <property type="entry name" value="Glyco_hydro_3_C"/>
</dbReference>
<dbReference type="InterPro" id="IPR013783">
    <property type="entry name" value="Ig-like_fold"/>
</dbReference>
<dbReference type="PANTHER" id="PTHR42715:SF10">
    <property type="entry name" value="BETA-GLUCOSIDASE"/>
    <property type="match status" value="1"/>
</dbReference>
<dbReference type="Pfam" id="PF01915">
    <property type="entry name" value="Glyco_hydro_3_C"/>
    <property type="match status" value="1"/>
</dbReference>
<dbReference type="OrthoDB" id="3187421at2"/>
<dbReference type="Pfam" id="PF00933">
    <property type="entry name" value="Glyco_hydro_3"/>
    <property type="match status" value="1"/>
</dbReference>
<dbReference type="InterPro" id="IPR036881">
    <property type="entry name" value="Glyco_hydro_3_C_sf"/>
</dbReference>
<organism evidence="5 6">
    <name type="scientific">Tomitella fengzijianii</name>
    <dbReference type="NCBI Taxonomy" id="2597660"/>
    <lineage>
        <taxon>Bacteria</taxon>
        <taxon>Bacillati</taxon>
        <taxon>Actinomycetota</taxon>
        <taxon>Actinomycetes</taxon>
        <taxon>Mycobacteriales</taxon>
        <taxon>Tomitella</taxon>
    </lineage>
</organism>
<reference evidence="5 6" key="1">
    <citation type="submission" date="2019-07" db="EMBL/GenBank/DDBJ databases">
        <title>Tomitella cavernea sp. nov., an actinomycete isolated from soil.</title>
        <authorList>
            <person name="Cheng J."/>
        </authorList>
    </citation>
    <scope>NUCLEOTIDE SEQUENCE [LARGE SCALE GENOMIC DNA]</scope>
    <source>
        <strain evidence="5 6">HY188</strain>
    </source>
</reference>
<protein>
    <submittedName>
        <fullName evidence="5">Beta-glucosidase</fullName>
    </submittedName>
</protein>
<keyword evidence="2" id="KW-0378">Hydrolase</keyword>
<dbReference type="EMBL" id="CP041765">
    <property type="protein sequence ID" value="QDQ99113.1"/>
    <property type="molecule type" value="Genomic_DNA"/>
</dbReference>
<dbReference type="InterPro" id="IPR017853">
    <property type="entry name" value="GH"/>
</dbReference>
<dbReference type="SUPFAM" id="SSF52279">
    <property type="entry name" value="Beta-D-glucan exohydrolase, C-terminal domain"/>
    <property type="match status" value="1"/>
</dbReference>
<dbReference type="PROSITE" id="PS51820">
    <property type="entry name" value="PA14"/>
    <property type="match status" value="1"/>
</dbReference>
<dbReference type="InterPro" id="IPR001764">
    <property type="entry name" value="Glyco_hydro_3_N"/>
</dbReference>
<dbReference type="InterPro" id="IPR036962">
    <property type="entry name" value="Glyco_hydro_3_N_sf"/>
</dbReference>
<dbReference type="KEGG" id="toy:FO059_06750"/>
<sequence>MKRPVADVAGEHAGPGCERDLLERLARLDLRARVRLLTGADFWSLRAEPAIGLRPIVFSDGPAGIRGGTGAAHRPSLSLPSGSALGATWDVEAARRYGDLLGREARERGVDVVLGPTINMHRSPYGGRHFEAMSEDPLLTGRLAAAYVDGVQAHGVAACPKHFVGNDYEVERHTASSEIDARALREVYLAAFEPCVAEAGAWAVMSAYNGVNGVRMSEHPLLSDPLKSEWGFDGAVVSDWIAVRSTDDSARAAQDLVMPSLMSPWEDSLVEAVEQGRVPSARIDEKVLRILRLAARVGALDPVAPPAAVPVPVAGEDAAAELEDAAAELEDAAAELEDAAAELEDAAAELAADGMVLLRNDAELPWARAPRSIAVIGPHGLAPRTQGGGSVAVSPRRVVSPLDGIRQRFPESEVTFRMGVTPPDTVFPFTRAQLRDPQTGGEGLRAVFTADDGRVLVEELHGSSELTWLGTLPDGAARLVLRTEFTPAETGRAVLGVACAGPVRLAVDGSTVIDADGAGAGLDPDELARMIFAPPVRTVEVDLVAGRSIVLEVHCDLARAPLPLVHSVMFGWAPHGGTAEELLAEAVAAAESAEVAVVVAGTGARSESEGFDRSTLAMQGGQDALIAAIAQANPRTVVVVNAGSPVAMPWRETVPAILLGWFGGQEVGTALAGVLAGDREPGGRLPTTWPADDGHVLLGPDRPVDGKVHYDESIHVGHRGWLRAGRTPAYCFGHGLGYTEWEFQAAGHPATVRVGETLRLRIGLRNVGTRTGKQVIQVYAERRSSVIDHPVRWLAGFCSARFGPGEHGTADVDIHPRQFSAWTDRGWWQEPGEFRLLIGTSVQEIALSSSVEVIE</sequence>
<dbReference type="AlphaFoldDB" id="A0A516X7W3"/>
<dbReference type="PRINTS" id="PR00133">
    <property type="entry name" value="GLHYDRLASE3"/>
</dbReference>
<reference evidence="5 6" key="2">
    <citation type="submission" date="2019-07" db="EMBL/GenBank/DDBJ databases">
        <authorList>
            <person name="Huang Y."/>
        </authorList>
    </citation>
    <scope>NUCLEOTIDE SEQUENCE [LARGE SCALE GENOMIC DNA]</scope>
    <source>
        <strain evidence="5 6">HY188</strain>
    </source>
</reference>
<evidence type="ECO:0000256" key="1">
    <source>
        <dbReference type="ARBA" id="ARBA00005336"/>
    </source>
</evidence>
<dbReference type="InterPro" id="IPR050288">
    <property type="entry name" value="Cellulose_deg_GH3"/>
</dbReference>
<dbReference type="GO" id="GO:0004553">
    <property type="term" value="F:hydrolase activity, hydrolyzing O-glycosyl compounds"/>
    <property type="evidence" value="ECO:0007669"/>
    <property type="project" value="InterPro"/>
</dbReference>